<evidence type="ECO:0000259" key="1">
    <source>
        <dbReference type="Pfam" id="PF03732"/>
    </source>
</evidence>
<reference evidence="2" key="2">
    <citation type="submission" date="2020-03" db="EMBL/GenBank/DDBJ databases">
        <title>Walnut 2.0.</title>
        <authorList>
            <person name="Marrano A."/>
            <person name="Britton M."/>
            <person name="Zimin A.V."/>
            <person name="Zaini P.A."/>
            <person name="Workman R."/>
            <person name="Puiu D."/>
            <person name="Bianco L."/>
            <person name="Allen B.J."/>
            <person name="Troggio M."/>
            <person name="Leslie C.A."/>
            <person name="Timp W."/>
            <person name="Dendekar A."/>
            <person name="Salzberg S.L."/>
            <person name="Neale D.B."/>
        </authorList>
    </citation>
    <scope>NUCLEOTIDE SEQUENCE</scope>
    <source>
        <tissue evidence="2">Leaves</tissue>
    </source>
</reference>
<dbReference type="InterPro" id="IPR005162">
    <property type="entry name" value="Retrotrans_gag_dom"/>
</dbReference>
<gene>
    <name evidence="2" type="ORF">F2P56_022629</name>
</gene>
<sequence length="147" mass="17157">MEIEGPMKTNKWLLDLDRTFEINGCIEEQKVQYAGHPLQGKAGILWDTKRQLLIRELCNITALTCDRFKKEFNNQFFPESMKTQKAQEFATLVQGNLSVEQYATRFIELGKFAPHLIITKKMQAQNFQRGLQPRIHNYVIGFCINNF</sequence>
<reference evidence="2" key="1">
    <citation type="submission" date="2015-10" db="EMBL/GenBank/DDBJ databases">
        <authorList>
            <person name="Martinez-Garcia P.J."/>
            <person name="Crepeau M.W."/>
            <person name="Puiu D."/>
            <person name="Gonzalez-Ibeas D."/>
            <person name="Whalen J."/>
            <person name="Stevens K."/>
            <person name="Paul R."/>
            <person name="Butterfield T."/>
            <person name="Britton M."/>
            <person name="Reagan R."/>
            <person name="Chakraborty S."/>
            <person name="Walawage S.L."/>
            <person name="Vasquez-Gross H.A."/>
            <person name="Cardeno C."/>
            <person name="Famula R."/>
            <person name="Pratt K."/>
            <person name="Kuruganti S."/>
            <person name="Aradhya M.K."/>
            <person name="Leslie C.A."/>
            <person name="Dandekar A.M."/>
            <person name="Salzberg S.L."/>
            <person name="Wegrzyn J.L."/>
            <person name="Langley C.H."/>
            <person name="Neale D.B."/>
        </authorList>
    </citation>
    <scope>NUCLEOTIDE SEQUENCE</scope>
    <source>
        <tissue evidence="2">Leaves</tissue>
    </source>
</reference>
<accession>A0A833U8D4</accession>
<organism evidence="2 3">
    <name type="scientific">Juglans regia</name>
    <name type="common">English walnut</name>
    <dbReference type="NCBI Taxonomy" id="51240"/>
    <lineage>
        <taxon>Eukaryota</taxon>
        <taxon>Viridiplantae</taxon>
        <taxon>Streptophyta</taxon>
        <taxon>Embryophyta</taxon>
        <taxon>Tracheophyta</taxon>
        <taxon>Spermatophyta</taxon>
        <taxon>Magnoliopsida</taxon>
        <taxon>eudicotyledons</taxon>
        <taxon>Gunneridae</taxon>
        <taxon>Pentapetalae</taxon>
        <taxon>rosids</taxon>
        <taxon>fabids</taxon>
        <taxon>Fagales</taxon>
        <taxon>Juglandaceae</taxon>
        <taxon>Juglans</taxon>
    </lineage>
</organism>
<evidence type="ECO:0000313" key="2">
    <source>
        <dbReference type="EMBL" id="KAF5458612.1"/>
    </source>
</evidence>
<dbReference type="Gramene" id="Jr10_16750_p1">
    <property type="protein sequence ID" value="cds.Jr10_16750_p1"/>
    <property type="gene ID" value="Jr10_16750"/>
</dbReference>
<name>A0A833U8D4_JUGRE</name>
<dbReference type="Pfam" id="PF03732">
    <property type="entry name" value="Retrotrans_gag"/>
    <property type="match status" value="1"/>
</dbReference>
<comment type="caution">
    <text evidence="2">The sequence shown here is derived from an EMBL/GenBank/DDBJ whole genome shotgun (WGS) entry which is preliminary data.</text>
</comment>
<feature type="domain" description="Retrotransposon gag" evidence="1">
    <location>
        <begin position="34"/>
        <end position="133"/>
    </location>
</feature>
<protein>
    <recommendedName>
        <fullName evidence="1">Retrotransposon gag domain-containing protein</fullName>
    </recommendedName>
</protein>
<dbReference type="EMBL" id="LIHL02000010">
    <property type="protein sequence ID" value="KAF5458612.1"/>
    <property type="molecule type" value="Genomic_DNA"/>
</dbReference>
<proteinExistence type="predicted"/>
<dbReference type="AlphaFoldDB" id="A0A833U8D4"/>
<dbReference type="Proteomes" id="UP000619265">
    <property type="component" value="Unassembled WGS sequence"/>
</dbReference>
<evidence type="ECO:0000313" key="3">
    <source>
        <dbReference type="Proteomes" id="UP000619265"/>
    </source>
</evidence>